<evidence type="ECO:0000256" key="1">
    <source>
        <dbReference type="SAM" id="MobiDB-lite"/>
    </source>
</evidence>
<proteinExistence type="predicted"/>
<name>A0A1F5YGK3_9BACT</name>
<dbReference type="EMBL" id="MFIY01000062">
    <property type="protein sequence ID" value="OGF99263.1"/>
    <property type="molecule type" value="Genomic_DNA"/>
</dbReference>
<gene>
    <name evidence="3" type="ORF">A2Y99_04125</name>
</gene>
<sequence length="485" mass="53300">MPAHSSSPSSTDLEDQETNDKPTWEDKAAQQISEENTSKVNLVGAQILLAFAGHGVFYGGDVKNAYKLLKNPLDPDKLITDPSYKKQVERAAQLVARHEGRRLKKGLSKYSDTITRVKEALKTAEATQVQLNTAKAGFITSEKEGSYFHTVGQIYDLDEKQLAAVKQGAWRMVQENPSLSINDALRIQAEKISLGKVKKDVRDEAKESGKRLSRKKEEELIKKKLEDIRVKYENTTQGRRISERNQIDNIISKKTETIKGILSPQAQPQPVQTLSPQPISAPSSVQPSSVIPPPTVKPAPASKPSLKLSTVTPIQLSNLSSFLKNINISPITTGLKSFFALPKISTGLGKLSSFLPGVSNTGSSLLSQGANLLKSALPKALNLLKGLSPHVLAVSLGAKFAKPALIIVVTFLVLIIFYPIIFGNKTTSHVTPQAAIQAARKNQTYSWQVFENKYLVINPEENSFDNNFSNNQWHQFENKNLSLGK</sequence>
<evidence type="ECO:0000313" key="4">
    <source>
        <dbReference type="Proteomes" id="UP000178230"/>
    </source>
</evidence>
<feature type="transmembrane region" description="Helical" evidence="2">
    <location>
        <begin position="404"/>
        <end position="422"/>
    </location>
</feature>
<dbReference type="AlphaFoldDB" id="A0A1F5YGK3"/>
<protein>
    <submittedName>
        <fullName evidence="3">Uncharacterized protein</fullName>
    </submittedName>
</protein>
<feature type="compositionally biased region" description="Low complexity" evidence="1">
    <location>
        <begin position="275"/>
        <end position="289"/>
    </location>
</feature>
<evidence type="ECO:0000256" key="2">
    <source>
        <dbReference type="SAM" id="Phobius"/>
    </source>
</evidence>
<accession>A0A1F5YGK3</accession>
<feature type="compositionally biased region" description="Polar residues" evidence="1">
    <location>
        <begin position="1"/>
        <end position="11"/>
    </location>
</feature>
<keyword evidence="2" id="KW-0812">Transmembrane</keyword>
<reference evidence="3 4" key="1">
    <citation type="journal article" date="2016" name="Nat. Commun.">
        <title>Thousands of microbial genomes shed light on interconnected biogeochemical processes in an aquifer system.</title>
        <authorList>
            <person name="Anantharaman K."/>
            <person name="Brown C.T."/>
            <person name="Hug L.A."/>
            <person name="Sharon I."/>
            <person name="Castelle C.J."/>
            <person name="Probst A.J."/>
            <person name="Thomas B.C."/>
            <person name="Singh A."/>
            <person name="Wilkins M.J."/>
            <person name="Karaoz U."/>
            <person name="Brodie E.L."/>
            <person name="Williams K.H."/>
            <person name="Hubbard S.S."/>
            <person name="Banfield J.F."/>
        </authorList>
    </citation>
    <scope>NUCLEOTIDE SEQUENCE [LARGE SCALE GENOMIC DNA]</scope>
</reference>
<organism evidence="3 4">
    <name type="scientific">Candidatus Gottesmanbacteria bacterium RBG_13_37_7</name>
    <dbReference type="NCBI Taxonomy" id="1798369"/>
    <lineage>
        <taxon>Bacteria</taxon>
        <taxon>Candidatus Gottesmaniibacteriota</taxon>
    </lineage>
</organism>
<keyword evidence="2" id="KW-1133">Transmembrane helix</keyword>
<evidence type="ECO:0000313" key="3">
    <source>
        <dbReference type="EMBL" id="OGF99263.1"/>
    </source>
</evidence>
<keyword evidence="2" id="KW-0472">Membrane</keyword>
<dbReference type="Proteomes" id="UP000178230">
    <property type="component" value="Unassembled WGS sequence"/>
</dbReference>
<comment type="caution">
    <text evidence="3">The sequence shown here is derived from an EMBL/GenBank/DDBJ whole genome shotgun (WGS) entry which is preliminary data.</text>
</comment>
<feature type="compositionally biased region" description="Polar residues" evidence="1">
    <location>
        <begin position="265"/>
        <end position="274"/>
    </location>
</feature>
<feature type="region of interest" description="Disordered" evidence="1">
    <location>
        <begin position="1"/>
        <end position="32"/>
    </location>
</feature>
<feature type="compositionally biased region" description="Basic and acidic residues" evidence="1">
    <location>
        <begin position="18"/>
        <end position="28"/>
    </location>
</feature>
<feature type="region of interest" description="Disordered" evidence="1">
    <location>
        <begin position="265"/>
        <end position="304"/>
    </location>
</feature>